<feature type="compositionally biased region" description="Basic and acidic residues" evidence="7">
    <location>
        <begin position="3163"/>
        <end position="3182"/>
    </location>
</feature>
<sequence length="3434" mass="389559">SIEQLHISHFLPTVNTAINMAGRNLNQLFPPKPTFTEDDLTDQSGRVFFITGGVSGIGFELCKILYAANATIYIATRSASKIATAIKELESLYPSSQGRLESLVLDLSDLTTIKPAADSFLAKETRLDVLVHNAGVMMPPKDSRSAQGHELQMGTNALGPFLLTRCLQERLRDTAAMQGVAKGSVRVVWIASMISLGAPKGGVVWNAANDAPKELGDSMGDYMQSKVGVVFLAKEFANKTENDGIISVSVNPGLVKTELQRHAPAAMGKIMSTNNFRILLSLLALTYRQNITKPSIKMAFENVANTETTPEAIALYLFHHVFLPSRLPQQSDFTPHNELALLTLICQSLSEFKRHLGPEIARSVEIASVAMQHMLQVHTPLHDAIAIEEQFLHKILSTLPDPESIALYVKQQNAGMLITRARDAFQFETFELSPTNVAVIGTIGRLRRSFPGRGVTVGVARALEPGFLETLVATLAKMSTQAAPGTLPQVRKAGQLHDETRDTAHPKMVTELLHSFLLVPGESLQEDRIWKNTRDEVLWKDCLLPWRRSPMWLLIRVVLQLIFHRGSRDGAQPDFDLYKVFMAFFMAELLHKSTQTALHSDVLYQMTAKLARRLNKMGSTVNTNVLDVVRRRMCTANELLMQRWSATQQSSSRDLTHDLSQLDTFDVANDTMLSLPRLDAFLDSVTNRTKLSSGREFSPTWTLNYYAPDILPPLDGLQFQLIDKEYRFVNLMAFESWIAVNLNDWLRNQLGQDALTICSQLRNIMEIYHSAASSSYKGNPELTSMMILTNLEIWIACDKAATRAHPMLLDYDPNIPIGMFQNLLLPSRKDMQRLLEAENYLDSRLRGCKPQFSKSNIYAAFGEGTCFSVRTFDQSETHRELCRKIEAHATKEREKKRREFANKKTQYDNLMQRYRVNSCNDTQRFDNHSRRHYYAHVAKQCKRCLYKTQAENITIAIHEWPLPSDALAKKSTVFELALPQSFGHWREASMFFLFDVLETKYSHQRKSNSGYSLDLQSYDGLRQFFRNEARPQRLRLISNTKPNAVTHRKENAVGVITESDILLRNGLHYAYSDYKASSYAGSMELPDITRHKCTYKLSNTASPLQDFLFRPDRNPSGPSPNTVISSQSQCPDDMSLDEYKALASIPLGFRIAWQNVLLQLFAPTIDFKKWDVGLIVCQCIYQAGPRGTSDLREAHIIVEEDDFSSKVLQGLTESTNRCEKNWQCSAALATFTALARRLLTITKSVDIQNQCLVYLYTARKVAFTWATFLREKARNIHNDKNKIRFQQRAMESFLICSDTFAVDEAFQRTMLATDENASIFLQCSIGIQEFSDSLLYSLQTPVQYLYRRWQNACYSCHRYLSQRFTGQSSNAIDHAVKESWAAYQPASSWKAVSNNLSYWLFTSTALGQVVHFCLLTGDLLVDGVPLDHLPKQYLSHLTYKRLFGQLSLEIVPTAVPGMEFSSKVVFRDHNVHLHLDLTAEPPEADLLVHAIKGDEHFDLVPSRHLRGSFPISFVDDYSQWYNHEDQTIEFCHRDNPWHRSQSNWRLRRHQLGGNTFWKLSNEDGSLIDVNGKFSRLISRVLEPLDDRFWIHSTLNHLNASILIQLPSLGLDFSLQPGSTTMMSKQYRGMCIDPCQSIGTLVGLKGQLVLKEHRQRGSSLSPSRKVLILEGEASHRATEDHLEVDIEKLTKQRVQTYDVDDRLGRLIGNESCQSKLFLCYLHALTSFCIPDPLTKRTGTEEALAILSSASVKSFDILTQENIDILRIIARLTPGRTYYPSNERVMQAVDWQPGLSSLSQHGFFLEYVQEILNIAERAKFFHPRSYIEPPTASYIRQVSSELLSRDNARAATFRLSGFGAERHTAETDVVYEARDRTSTTKFSKSLSVAQAVFFGQSVLVEPLHSSMGERLWHYLAKGPSVDARTTKSSLVTTGINYDAGTLKKSSDFITEHWLALHKTVLPTIRKFKLMIWLATLAYSDNADMDVIQTLASFQTTSEIAKVVVPKIECPKFVLSAGASFDTDEVEICIGAEFVPFKQCPEAHWSQERYESYTDFDARRTTSVASNRIAAVKSLRACLERQWPCKSPKLPLVGEHRSTWKTYIQLENLTLKLDSLFERWYDNLQFRKYLDKIASRLPSVIISPQLPTPLLATPAWNLCREQRFVAASDIFRNTQSPSPFKEHPQFKWSSCSRPLKRQYRLSKLVRRLKDKAHGSYEQQYVKDLHSSLEAMQRGDQKTGQIAIHGTPRKEDFVEYLQACREDVHRRHCKILEAIFSPGAGQEDFPSLQHNFFQMPRINPVFILQRLNKDNLGSSLKAWEEFIADYGVSITHLQRAERMLNSWNDAAALTNELRNLGHTNWDPLVYPDTLLLEIDSGIMVREVQQDIADKMRHPPTGRNAVLQLNMGEGKSSVILPMVASSEADGSRIVCATVAKPQSKQMQQMLISKLGGLCNRRIFYMPFSRDVRVGTAEANTISSILRECMESGGVLLLQPPHILSLQLMCVESAIAEKKDISRLLLQTKDLLDKHSRIIVDESDENFSVKFELVYTMGIQQSIEHSPDRWVCVHHVLDVLRKLLPESREDDVTSIEINSWPKGGFPRLRILNESARNRLFHGVARRLSRDGSTGLPRTKQPAGVREAVFCYITKLKLTEAEVDSIEQSGLWDSPTKETLLLLRGLFAQGVLNFVFSQKRWRVDYGPDETRIPETRLAVPYRAMDSPAARSEFSHPEVIITLTSLSYYYEGLKDDDIFLSFHHLVRSDQSDMEYDVWVADSNGLPLAFHQLSGVNLEDYQLCTEVLFPCLRYAKSVIDYFLAHIVFPKELKEFPHKLSASGWDIGEVKPHPTTGFSGTNDSREFLPLTVSQLDDPTQQHTNALVLEYLLQDENSVSLMPTRQDMTQSDAEALLGMVTKLDSQVRVILDVGAQVLELDNIGVAKRWLEMTKDDEQTQAVVFCDENDNICVIDRRHQVQIFHTSAFASQPDVCLVFLDEAHTRGTDLKLPENYRAAVTLGANLTKDRLVQACMRMRKLGKGQSVVFCVPNEIQQKIAAQSHVRETTNIDVCDILEWAISETFVDLSRGIWLWANQGRRHQRHKRLWEGASVDGATSLDAAHAEKFLEEEAQSLESRYRPAQHNSEELVHLSDHTEGDLITERVLSFGGRNSNSSTFREEQERELSPEVEQEREIQRPPPVKPQQHSIHPDVRALISDGTFTSDSKAWVPAFMSLGNTSASAHFAVGNFPRRIMVTNDFVKTIIPKLPSCQRYVSDLFQRSVQWILTTSPREKSTKGGIDVAIIVSPYEAQELLPEIKRSWFVRLHLYAPRPNMSFSPLDKLDLYTVPRRNWTGYLPQPSTTELNLFSGQLYFKSCEEYASVCEFLGLIPGSANDNASDANMCDAGLIQFIRILMMKIRRNCESIDKTHVGRVLDYRSLGPEDFEKLS</sequence>
<dbReference type="InterPro" id="IPR002347">
    <property type="entry name" value="SDR_fam"/>
</dbReference>
<feature type="non-terminal residue" evidence="11">
    <location>
        <position position="1"/>
    </location>
</feature>
<dbReference type="OrthoDB" id="3182339at2759"/>
<dbReference type="InterPro" id="IPR036291">
    <property type="entry name" value="NAD(P)-bd_dom_sf"/>
</dbReference>
<keyword evidence="12" id="KW-1185">Reference proteome</keyword>
<evidence type="ECO:0000256" key="7">
    <source>
        <dbReference type="SAM" id="MobiDB-lite"/>
    </source>
</evidence>
<feature type="domain" description="DUF6606" evidence="10">
    <location>
        <begin position="317"/>
        <end position="591"/>
    </location>
</feature>
<dbReference type="EMBL" id="WOWK01000166">
    <property type="protein sequence ID" value="KAF0316270.1"/>
    <property type="molecule type" value="Genomic_DNA"/>
</dbReference>
<dbReference type="EC" id="3.4.19.12" evidence="2"/>
<dbReference type="PANTHER" id="PTHR13367:SF34">
    <property type="match status" value="1"/>
</dbReference>
<evidence type="ECO:0000256" key="6">
    <source>
        <dbReference type="ARBA" id="ARBA00022807"/>
    </source>
</evidence>
<dbReference type="Gene3D" id="3.40.50.720">
    <property type="entry name" value="NAD(P)-binding Rossmann-like Domain"/>
    <property type="match status" value="1"/>
</dbReference>
<keyword evidence="4" id="KW-0833">Ubl conjugation pathway</keyword>
<feature type="domain" description="DUF3645" evidence="9">
    <location>
        <begin position="2697"/>
        <end position="2732"/>
    </location>
</feature>
<dbReference type="Pfam" id="PF00106">
    <property type="entry name" value="adh_short"/>
    <property type="match status" value="1"/>
</dbReference>
<feature type="region of interest" description="Disordered" evidence="7">
    <location>
        <begin position="1109"/>
        <end position="1128"/>
    </location>
</feature>
<dbReference type="Pfam" id="PF12359">
    <property type="entry name" value="DUF3645"/>
    <property type="match status" value="1"/>
</dbReference>
<dbReference type="PANTHER" id="PTHR13367">
    <property type="entry name" value="UBIQUITIN THIOESTERASE"/>
    <property type="match status" value="1"/>
</dbReference>
<dbReference type="Proteomes" id="UP000434172">
    <property type="component" value="Unassembled WGS sequence"/>
</dbReference>
<comment type="catalytic activity">
    <reaction evidence="1">
        <text>Thiol-dependent hydrolysis of ester, thioester, amide, peptide and isopeptide bonds formed by the C-terminal Gly of ubiquitin (a 76-residue protein attached to proteins as an intracellular targeting signal).</text>
        <dbReference type="EC" id="3.4.19.12"/>
    </reaction>
</comment>
<dbReference type="GO" id="GO:0006508">
    <property type="term" value="P:proteolysis"/>
    <property type="evidence" value="ECO:0007669"/>
    <property type="project" value="UniProtKB-KW"/>
</dbReference>
<evidence type="ECO:0000259" key="8">
    <source>
        <dbReference type="Pfam" id="PF12340"/>
    </source>
</evidence>
<reference evidence="11 12" key="1">
    <citation type="submission" date="2019-12" db="EMBL/GenBank/DDBJ databases">
        <title>A genome sequence resource for the geographically widespread anthracnose pathogen Colletotrichum asianum.</title>
        <authorList>
            <person name="Meng Y."/>
        </authorList>
    </citation>
    <scope>NUCLEOTIDE SEQUENCE [LARGE SCALE GENOMIC DNA]</scope>
    <source>
        <strain evidence="11 12">ICMP 18580</strain>
    </source>
</reference>
<keyword evidence="3" id="KW-0645">Protease</keyword>
<evidence type="ECO:0000256" key="1">
    <source>
        <dbReference type="ARBA" id="ARBA00000707"/>
    </source>
</evidence>
<evidence type="ECO:0000256" key="4">
    <source>
        <dbReference type="ARBA" id="ARBA00022786"/>
    </source>
</evidence>
<dbReference type="GO" id="GO:0004843">
    <property type="term" value="F:cysteine-type deubiquitinase activity"/>
    <property type="evidence" value="ECO:0007669"/>
    <property type="project" value="UniProtKB-EC"/>
</dbReference>
<evidence type="ECO:0000256" key="2">
    <source>
        <dbReference type="ARBA" id="ARBA00012759"/>
    </source>
</evidence>
<accession>A0A8H3ZLR3</accession>
<dbReference type="SUPFAM" id="SSF51735">
    <property type="entry name" value="NAD(P)-binding Rossmann-fold domains"/>
    <property type="match status" value="1"/>
</dbReference>
<feature type="region of interest" description="Disordered" evidence="7">
    <location>
        <begin position="3156"/>
        <end position="3193"/>
    </location>
</feature>
<dbReference type="PRINTS" id="PR00081">
    <property type="entry name" value="GDHRDH"/>
</dbReference>
<name>A0A8H3ZLR3_9PEZI</name>
<evidence type="ECO:0000256" key="5">
    <source>
        <dbReference type="ARBA" id="ARBA00022801"/>
    </source>
</evidence>
<gene>
    <name evidence="11" type="ORF">GQ607_016516</name>
</gene>
<evidence type="ECO:0000259" key="10">
    <source>
        <dbReference type="Pfam" id="PF20255"/>
    </source>
</evidence>
<dbReference type="InterPro" id="IPR022105">
    <property type="entry name" value="DUF3645"/>
</dbReference>
<dbReference type="InterPro" id="IPR022099">
    <property type="entry name" value="DUF3638"/>
</dbReference>
<dbReference type="Pfam" id="PF20255">
    <property type="entry name" value="DUF6606"/>
    <property type="match status" value="1"/>
</dbReference>
<dbReference type="Pfam" id="PF12340">
    <property type="entry name" value="DUF3638"/>
    <property type="match status" value="1"/>
</dbReference>
<protein>
    <recommendedName>
        <fullName evidence="2">ubiquitinyl hydrolase 1</fullName>
        <ecNumber evidence="2">3.4.19.12</ecNumber>
    </recommendedName>
</protein>
<keyword evidence="6" id="KW-0788">Thiol protease</keyword>
<evidence type="ECO:0000259" key="9">
    <source>
        <dbReference type="Pfam" id="PF12359"/>
    </source>
</evidence>
<dbReference type="InterPro" id="IPR046541">
    <property type="entry name" value="DUF6606"/>
</dbReference>
<feature type="compositionally biased region" description="Polar residues" evidence="7">
    <location>
        <begin position="1119"/>
        <end position="1128"/>
    </location>
</feature>
<proteinExistence type="predicted"/>
<feature type="domain" description="DUF3638" evidence="8">
    <location>
        <begin position="2354"/>
        <end position="2576"/>
    </location>
</feature>
<organism evidence="11 12">
    <name type="scientific">Colletotrichum asianum</name>
    <dbReference type="NCBI Taxonomy" id="702518"/>
    <lineage>
        <taxon>Eukaryota</taxon>
        <taxon>Fungi</taxon>
        <taxon>Dikarya</taxon>
        <taxon>Ascomycota</taxon>
        <taxon>Pezizomycotina</taxon>
        <taxon>Sordariomycetes</taxon>
        <taxon>Hypocreomycetidae</taxon>
        <taxon>Glomerellales</taxon>
        <taxon>Glomerellaceae</taxon>
        <taxon>Colletotrichum</taxon>
        <taxon>Colletotrichum gloeosporioides species complex</taxon>
    </lineage>
</organism>
<comment type="caution">
    <text evidence="11">The sequence shown here is derived from an EMBL/GenBank/DDBJ whole genome shotgun (WGS) entry which is preliminary data.</text>
</comment>
<dbReference type="InterPro" id="IPR051346">
    <property type="entry name" value="OTU_Deubiquitinase"/>
</dbReference>
<evidence type="ECO:0000313" key="12">
    <source>
        <dbReference type="Proteomes" id="UP000434172"/>
    </source>
</evidence>
<evidence type="ECO:0000313" key="11">
    <source>
        <dbReference type="EMBL" id="KAF0316270.1"/>
    </source>
</evidence>
<keyword evidence="5" id="KW-0378">Hydrolase</keyword>
<evidence type="ECO:0000256" key="3">
    <source>
        <dbReference type="ARBA" id="ARBA00022670"/>
    </source>
</evidence>